<dbReference type="AlphaFoldDB" id="A0AAV1FKN0"/>
<name>A0AAV1FKN0_XYRNO</name>
<reference evidence="1" key="1">
    <citation type="submission" date="2023-08" db="EMBL/GenBank/DDBJ databases">
        <authorList>
            <person name="Alioto T."/>
            <person name="Alioto T."/>
            <person name="Gomez Garrido J."/>
        </authorList>
    </citation>
    <scope>NUCLEOTIDE SEQUENCE</scope>
</reference>
<proteinExistence type="predicted"/>
<protein>
    <submittedName>
        <fullName evidence="1">Uncharacterized protein</fullName>
    </submittedName>
</protein>
<evidence type="ECO:0000313" key="2">
    <source>
        <dbReference type="Proteomes" id="UP001178508"/>
    </source>
</evidence>
<keyword evidence="2" id="KW-1185">Reference proteome</keyword>
<sequence>MSPSGLGLTTPKLPQLTGELPQHSAAAALRDSVVWEPSFSTCQEPSSSTPNNGTPWSEVVVRSRKKAPGRTPCRVSSSVCTPLSNKYSALSMSVEPLVQGPADSKFSPKDAAPPLIDVILPSTHGCLCPTGSMSSTGPSSTVPLASVPLPLKPVEATPEGRGAIAHWTSSLPGA</sequence>
<dbReference type="EMBL" id="OY660871">
    <property type="protein sequence ID" value="CAJ1061511.1"/>
    <property type="molecule type" value="Genomic_DNA"/>
</dbReference>
<dbReference type="Proteomes" id="UP001178508">
    <property type="component" value="Chromosome 8"/>
</dbReference>
<evidence type="ECO:0000313" key="1">
    <source>
        <dbReference type="EMBL" id="CAJ1061511.1"/>
    </source>
</evidence>
<organism evidence="1 2">
    <name type="scientific">Xyrichtys novacula</name>
    <name type="common">Pearly razorfish</name>
    <name type="synonym">Hemipteronotus novacula</name>
    <dbReference type="NCBI Taxonomy" id="13765"/>
    <lineage>
        <taxon>Eukaryota</taxon>
        <taxon>Metazoa</taxon>
        <taxon>Chordata</taxon>
        <taxon>Craniata</taxon>
        <taxon>Vertebrata</taxon>
        <taxon>Euteleostomi</taxon>
        <taxon>Actinopterygii</taxon>
        <taxon>Neopterygii</taxon>
        <taxon>Teleostei</taxon>
        <taxon>Neoteleostei</taxon>
        <taxon>Acanthomorphata</taxon>
        <taxon>Eupercaria</taxon>
        <taxon>Labriformes</taxon>
        <taxon>Labridae</taxon>
        <taxon>Xyrichtys</taxon>
    </lineage>
</organism>
<gene>
    <name evidence="1" type="ORF">XNOV1_A016312</name>
</gene>
<accession>A0AAV1FKN0</accession>